<evidence type="ECO:0008006" key="4">
    <source>
        <dbReference type="Google" id="ProtNLM"/>
    </source>
</evidence>
<reference evidence="2 3" key="1">
    <citation type="journal article" date="2013" name="Proc. Natl. Acad. Sci. U.S.A.">
        <title>Genome of an arbuscular mycorrhizal fungus provides insight into the oldest plant symbiosis.</title>
        <authorList>
            <person name="Tisserant E."/>
            <person name="Malbreil M."/>
            <person name="Kuo A."/>
            <person name="Kohler A."/>
            <person name="Symeonidi A."/>
            <person name="Balestrini R."/>
            <person name="Charron P."/>
            <person name="Duensing N."/>
            <person name="Frei Dit Frey N."/>
            <person name="Gianinazzi-Pearson V."/>
            <person name="Gilbert L.B."/>
            <person name="Handa Y."/>
            <person name="Herr J.R."/>
            <person name="Hijri M."/>
            <person name="Koul R."/>
            <person name="Kawaguchi M."/>
            <person name="Krajinski F."/>
            <person name="Lammers P.J."/>
            <person name="Masclaux F.G."/>
            <person name="Murat C."/>
            <person name="Morin E."/>
            <person name="Ndikumana S."/>
            <person name="Pagni M."/>
            <person name="Petitpierre D."/>
            <person name="Requena N."/>
            <person name="Rosikiewicz P."/>
            <person name="Riley R."/>
            <person name="Saito K."/>
            <person name="San Clemente H."/>
            <person name="Shapiro H."/>
            <person name="van Tuinen D."/>
            <person name="Becard G."/>
            <person name="Bonfante P."/>
            <person name="Paszkowski U."/>
            <person name="Shachar-Hill Y.Y."/>
            <person name="Tuskan G.A."/>
            <person name="Young P.W."/>
            <person name="Sanders I.R."/>
            <person name="Henrissat B."/>
            <person name="Rensing S.A."/>
            <person name="Grigoriev I.V."/>
            <person name="Corradi N."/>
            <person name="Roux C."/>
            <person name="Martin F."/>
        </authorList>
    </citation>
    <scope>NUCLEOTIDE SEQUENCE [LARGE SCALE GENOMIC DNA]</scope>
    <source>
        <strain evidence="2 3">DAOM 197198</strain>
    </source>
</reference>
<dbReference type="EMBL" id="AUPC02000022">
    <property type="protein sequence ID" value="POG79810.1"/>
    <property type="molecule type" value="Genomic_DNA"/>
</dbReference>
<reference evidence="2 3" key="2">
    <citation type="journal article" date="2018" name="New Phytol.">
        <title>High intraspecific genome diversity in the model arbuscular mycorrhizal symbiont Rhizophagus irregularis.</title>
        <authorList>
            <person name="Chen E.C.H."/>
            <person name="Morin E."/>
            <person name="Beaudet D."/>
            <person name="Noel J."/>
            <person name="Yildirir G."/>
            <person name="Ndikumana S."/>
            <person name="Charron P."/>
            <person name="St-Onge C."/>
            <person name="Giorgi J."/>
            <person name="Kruger M."/>
            <person name="Marton T."/>
            <person name="Ropars J."/>
            <person name="Grigoriev I.V."/>
            <person name="Hainaut M."/>
            <person name="Henrissat B."/>
            <person name="Roux C."/>
            <person name="Martin F."/>
            <person name="Corradi N."/>
        </authorList>
    </citation>
    <scope>NUCLEOTIDE SEQUENCE [LARGE SCALE GENOMIC DNA]</scope>
    <source>
        <strain evidence="2 3">DAOM 197198</strain>
    </source>
</reference>
<feature type="chain" id="PRO_5015163546" description="Secreted protein" evidence="1">
    <location>
        <begin position="16"/>
        <end position="77"/>
    </location>
</feature>
<evidence type="ECO:0000313" key="2">
    <source>
        <dbReference type="EMBL" id="POG79810.1"/>
    </source>
</evidence>
<dbReference type="AlphaFoldDB" id="A0A2P4QQA2"/>
<sequence>MTLVFFLVTILICHTKNIRIMCSKNLKFKHGNKRKFRREIDFLVILPNQIPYNFLVINIKRNFVLYNFLVLLTINIK</sequence>
<name>A0A2P4QQA2_RHIID</name>
<accession>A0A2P4QQA2</accession>
<proteinExistence type="predicted"/>
<organism evidence="2 3">
    <name type="scientific">Rhizophagus irregularis (strain DAOM 181602 / DAOM 197198 / MUCL 43194)</name>
    <name type="common">Arbuscular mycorrhizal fungus</name>
    <name type="synonym">Glomus intraradices</name>
    <dbReference type="NCBI Taxonomy" id="747089"/>
    <lineage>
        <taxon>Eukaryota</taxon>
        <taxon>Fungi</taxon>
        <taxon>Fungi incertae sedis</taxon>
        <taxon>Mucoromycota</taxon>
        <taxon>Glomeromycotina</taxon>
        <taxon>Glomeromycetes</taxon>
        <taxon>Glomerales</taxon>
        <taxon>Glomeraceae</taxon>
        <taxon>Rhizophagus</taxon>
    </lineage>
</organism>
<feature type="signal peptide" evidence="1">
    <location>
        <begin position="1"/>
        <end position="15"/>
    </location>
</feature>
<keyword evidence="1" id="KW-0732">Signal</keyword>
<protein>
    <recommendedName>
        <fullName evidence="4">Secreted protein</fullName>
    </recommendedName>
</protein>
<evidence type="ECO:0000313" key="3">
    <source>
        <dbReference type="Proteomes" id="UP000018888"/>
    </source>
</evidence>
<keyword evidence="3" id="KW-1185">Reference proteome</keyword>
<gene>
    <name evidence="2" type="ORF">GLOIN_2v1523426</name>
</gene>
<comment type="caution">
    <text evidence="2">The sequence shown here is derived from an EMBL/GenBank/DDBJ whole genome shotgun (WGS) entry which is preliminary data.</text>
</comment>
<evidence type="ECO:0000256" key="1">
    <source>
        <dbReference type="SAM" id="SignalP"/>
    </source>
</evidence>
<dbReference type="Proteomes" id="UP000018888">
    <property type="component" value="Unassembled WGS sequence"/>
</dbReference>